<dbReference type="PROSITE" id="PS50043">
    <property type="entry name" value="HTH_LUXR_2"/>
    <property type="match status" value="1"/>
</dbReference>
<gene>
    <name evidence="5" type="ORF">BJ983_001320</name>
</gene>
<dbReference type="Gene3D" id="3.30.450.40">
    <property type="match status" value="1"/>
</dbReference>
<dbReference type="Proteomes" id="UP000535890">
    <property type="component" value="Unassembled WGS sequence"/>
</dbReference>
<dbReference type="CDD" id="cd06170">
    <property type="entry name" value="LuxR_C_like"/>
    <property type="match status" value="1"/>
</dbReference>
<dbReference type="InterPro" id="IPR016032">
    <property type="entry name" value="Sig_transdc_resp-reg_C-effctor"/>
</dbReference>
<keyword evidence="2 5" id="KW-0238">DNA-binding</keyword>
<keyword evidence="3" id="KW-0804">Transcription</keyword>
<protein>
    <submittedName>
        <fullName evidence="5">DNA-binding CsgD family transcriptional regulator</fullName>
    </submittedName>
</protein>
<dbReference type="Gene3D" id="1.10.10.10">
    <property type="entry name" value="Winged helix-like DNA-binding domain superfamily/Winged helix DNA-binding domain"/>
    <property type="match status" value="1"/>
</dbReference>
<evidence type="ECO:0000256" key="2">
    <source>
        <dbReference type="ARBA" id="ARBA00023125"/>
    </source>
</evidence>
<dbReference type="GO" id="GO:0006355">
    <property type="term" value="P:regulation of DNA-templated transcription"/>
    <property type="evidence" value="ECO:0007669"/>
    <property type="project" value="InterPro"/>
</dbReference>
<reference evidence="5 6" key="1">
    <citation type="submission" date="2020-07" db="EMBL/GenBank/DDBJ databases">
        <title>Sequencing the genomes of 1000 actinobacteria strains.</title>
        <authorList>
            <person name="Klenk H.-P."/>
        </authorList>
    </citation>
    <scope>NUCLEOTIDE SEQUENCE [LARGE SCALE GENOMIC DNA]</scope>
    <source>
        <strain evidence="5 6">DSM 45772</strain>
    </source>
</reference>
<evidence type="ECO:0000256" key="1">
    <source>
        <dbReference type="ARBA" id="ARBA00023015"/>
    </source>
</evidence>
<keyword evidence="1" id="KW-0805">Transcription regulation</keyword>
<feature type="domain" description="HTH luxR-type" evidence="4">
    <location>
        <begin position="245"/>
        <end position="310"/>
    </location>
</feature>
<dbReference type="RefSeq" id="WP_179793089.1">
    <property type="nucleotide sequence ID" value="NZ_BAABHP010000004.1"/>
</dbReference>
<evidence type="ECO:0000313" key="5">
    <source>
        <dbReference type="EMBL" id="NYD35218.1"/>
    </source>
</evidence>
<dbReference type="PRINTS" id="PR00038">
    <property type="entry name" value="HTHLUXR"/>
</dbReference>
<dbReference type="PANTHER" id="PTHR44688">
    <property type="entry name" value="DNA-BINDING TRANSCRIPTIONAL ACTIVATOR DEVR_DOSR"/>
    <property type="match status" value="1"/>
</dbReference>
<evidence type="ECO:0000313" key="6">
    <source>
        <dbReference type="Proteomes" id="UP000535890"/>
    </source>
</evidence>
<dbReference type="AlphaFoldDB" id="A0A7Y9DTH6"/>
<dbReference type="InterPro" id="IPR036388">
    <property type="entry name" value="WH-like_DNA-bd_sf"/>
</dbReference>
<name>A0A7Y9DTH6_9PSEU</name>
<dbReference type="SMART" id="SM00421">
    <property type="entry name" value="HTH_LUXR"/>
    <property type="match status" value="1"/>
</dbReference>
<accession>A0A7Y9DTH6</accession>
<proteinExistence type="predicted"/>
<keyword evidence="6" id="KW-1185">Reference proteome</keyword>
<dbReference type="SUPFAM" id="SSF55781">
    <property type="entry name" value="GAF domain-like"/>
    <property type="match status" value="1"/>
</dbReference>
<dbReference type="InterPro" id="IPR029016">
    <property type="entry name" value="GAF-like_dom_sf"/>
</dbReference>
<organism evidence="5 6">
    <name type="scientific">Actinomycetospora corticicola</name>
    <dbReference type="NCBI Taxonomy" id="663602"/>
    <lineage>
        <taxon>Bacteria</taxon>
        <taxon>Bacillati</taxon>
        <taxon>Actinomycetota</taxon>
        <taxon>Actinomycetes</taxon>
        <taxon>Pseudonocardiales</taxon>
        <taxon>Pseudonocardiaceae</taxon>
        <taxon>Actinomycetospora</taxon>
    </lineage>
</organism>
<comment type="caution">
    <text evidence="5">The sequence shown here is derived from an EMBL/GenBank/DDBJ whole genome shotgun (WGS) entry which is preliminary data.</text>
</comment>
<dbReference type="EMBL" id="JACCBN010000001">
    <property type="protein sequence ID" value="NYD35218.1"/>
    <property type="molecule type" value="Genomic_DNA"/>
</dbReference>
<dbReference type="Pfam" id="PF00196">
    <property type="entry name" value="GerE"/>
    <property type="match status" value="1"/>
</dbReference>
<dbReference type="GO" id="GO:0003677">
    <property type="term" value="F:DNA binding"/>
    <property type="evidence" value="ECO:0007669"/>
    <property type="project" value="UniProtKB-KW"/>
</dbReference>
<evidence type="ECO:0000256" key="3">
    <source>
        <dbReference type="ARBA" id="ARBA00023163"/>
    </source>
</evidence>
<evidence type="ECO:0000259" key="4">
    <source>
        <dbReference type="PROSITE" id="PS50043"/>
    </source>
</evidence>
<dbReference type="SUPFAM" id="SSF46894">
    <property type="entry name" value="C-terminal effector domain of the bipartite response regulators"/>
    <property type="match status" value="1"/>
</dbReference>
<dbReference type="InterPro" id="IPR000792">
    <property type="entry name" value="Tscrpt_reg_LuxR_C"/>
</dbReference>
<sequence length="313" mass="33664">MTALAAARELGESLRRRDGHPPPAHLADGLRQVVRSDCLALSIWDPVARRHRTLTSSYPEVVTGFLEVTMHTEPLFTVVRRRGEPVRVRDLSPAQRSGDVFDTVITPHGFRDGVTQCLFAPDGRYVGMLNASTLDTSRPDDEAMTLLVLLAPQLGTALDPTPVPGAPVRRLDDGNTEGLRLGSDGRIGALTADARRDLLEEPSPLRATAARLRGGPLRRLLVHRGAVYDVEVYRSGPDIVVLYGETAAPAGLSTRELQVLVRLAEGCSNAEIGAHLGIGARTVATHVEHILAKTGGRNRVAAARTAAEWGLLC</sequence>
<dbReference type="PANTHER" id="PTHR44688:SF16">
    <property type="entry name" value="DNA-BINDING TRANSCRIPTIONAL ACTIVATOR DEVR_DOSR"/>
    <property type="match status" value="1"/>
</dbReference>
<dbReference type="PROSITE" id="PS00622">
    <property type="entry name" value="HTH_LUXR_1"/>
    <property type="match status" value="1"/>
</dbReference>